<reference evidence="1" key="1">
    <citation type="journal article" date="2012" name="Nature">
        <title>The oyster genome reveals stress adaptation and complexity of shell formation.</title>
        <authorList>
            <person name="Zhang G."/>
            <person name="Fang X."/>
            <person name="Guo X."/>
            <person name="Li L."/>
            <person name="Luo R."/>
            <person name="Xu F."/>
            <person name="Yang P."/>
            <person name="Zhang L."/>
            <person name="Wang X."/>
            <person name="Qi H."/>
            <person name="Xiong Z."/>
            <person name="Que H."/>
            <person name="Xie Y."/>
            <person name="Holland P.W."/>
            <person name="Paps J."/>
            <person name="Zhu Y."/>
            <person name="Wu F."/>
            <person name="Chen Y."/>
            <person name="Wang J."/>
            <person name="Peng C."/>
            <person name="Meng J."/>
            <person name="Yang L."/>
            <person name="Liu J."/>
            <person name="Wen B."/>
            <person name="Zhang N."/>
            <person name="Huang Z."/>
            <person name="Zhu Q."/>
            <person name="Feng Y."/>
            <person name="Mount A."/>
            <person name="Hedgecock D."/>
            <person name="Xu Z."/>
            <person name="Liu Y."/>
            <person name="Domazet-Loso T."/>
            <person name="Du Y."/>
            <person name="Sun X."/>
            <person name="Zhang S."/>
            <person name="Liu B."/>
            <person name="Cheng P."/>
            <person name="Jiang X."/>
            <person name="Li J."/>
            <person name="Fan D."/>
            <person name="Wang W."/>
            <person name="Fu W."/>
            <person name="Wang T."/>
            <person name="Wang B."/>
            <person name="Zhang J."/>
            <person name="Peng Z."/>
            <person name="Li Y."/>
            <person name="Li N."/>
            <person name="Wang J."/>
            <person name="Chen M."/>
            <person name="He Y."/>
            <person name="Tan F."/>
            <person name="Song X."/>
            <person name="Zheng Q."/>
            <person name="Huang R."/>
            <person name="Yang H."/>
            <person name="Du X."/>
            <person name="Chen L."/>
            <person name="Yang M."/>
            <person name="Gaffney P.M."/>
            <person name="Wang S."/>
            <person name="Luo L."/>
            <person name="She Z."/>
            <person name="Ming Y."/>
            <person name="Huang W."/>
            <person name="Zhang S."/>
            <person name="Huang B."/>
            <person name="Zhang Y."/>
            <person name="Qu T."/>
            <person name="Ni P."/>
            <person name="Miao G."/>
            <person name="Wang J."/>
            <person name="Wang Q."/>
            <person name="Steinberg C.E."/>
            <person name="Wang H."/>
            <person name="Li N."/>
            <person name="Qian L."/>
            <person name="Zhang G."/>
            <person name="Li Y."/>
            <person name="Yang H."/>
            <person name="Liu X."/>
            <person name="Wang J."/>
            <person name="Yin Y."/>
            <person name="Wang J."/>
        </authorList>
    </citation>
    <scope>NUCLEOTIDE SEQUENCE [LARGE SCALE GENOMIC DNA]</scope>
    <source>
        <strain evidence="1">05x7-T-G4-1.051#20</strain>
    </source>
</reference>
<proteinExistence type="predicted"/>
<dbReference type="EMBL" id="JH818221">
    <property type="protein sequence ID" value="EKC43124.1"/>
    <property type="molecule type" value="Genomic_DNA"/>
</dbReference>
<dbReference type="AlphaFoldDB" id="K1RH91"/>
<evidence type="ECO:0000313" key="1">
    <source>
        <dbReference type="EMBL" id="EKC43124.1"/>
    </source>
</evidence>
<protein>
    <submittedName>
        <fullName evidence="1">Uncharacterized protein</fullName>
    </submittedName>
</protein>
<dbReference type="InParanoid" id="K1RH91"/>
<organism evidence="1">
    <name type="scientific">Magallana gigas</name>
    <name type="common">Pacific oyster</name>
    <name type="synonym">Crassostrea gigas</name>
    <dbReference type="NCBI Taxonomy" id="29159"/>
    <lineage>
        <taxon>Eukaryota</taxon>
        <taxon>Metazoa</taxon>
        <taxon>Spiralia</taxon>
        <taxon>Lophotrochozoa</taxon>
        <taxon>Mollusca</taxon>
        <taxon>Bivalvia</taxon>
        <taxon>Autobranchia</taxon>
        <taxon>Pteriomorphia</taxon>
        <taxon>Ostreida</taxon>
        <taxon>Ostreoidea</taxon>
        <taxon>Ostreidae</taxon>
        <taxon>Magallana</taxon>
    </lineage>
</organism>
<sequence>MAKEIWLHERVVVPVGAGICRRCSERHKTTYTTKVNIESDVASGSASGNPASGKMGKQDLVWAKQRLADINLPISLKYQDI</sequence>
<accession>K1RH91</accession>
<gene>
    <name evidence="1" type="ORF">CGI_10022330</name>
</gene>
<name>K1RH91_MAGGI</name>
<dbReference type="HOGENOM" id="CLU_2576174_0_0_1"/>